<evidence type="ECO:0000256" key="1">
    <source>
        <dbReference type="SAM" id="MobiDB-lite"/>
    </source>
</evidence>
<protein>
    <submittedName>
        <fullName evidence="2">Uncharacterized protein</fullName>
    </submittedName>
</protein>
<name>A0A6A5SCH7_9PLEO</name>
<organism evidence="2 3">
    <name type="scientific">Clathrospora elynae</name>
    <dbReference type="NCBI Taxonomy" id="706981"/>
    <lineage>
        <taxon>Eukaryota</taxon>
        <taxon>Fungi</taxon>
        <taxon>Dikarya</taxon>
        <taxon>Ascomycota</taxon>
        <taxon>Pezizomycotina</taxon>
        <taxon>Dothideomycetes</taxon>
        <taxon>Pleosporomycetidae</taxon>
        <taxon>Pleosporales</taxon>
        <taxon>Diademaceae</taxon>
        <taxon>Clathrospora</taxon>
    </lineage>
</organism>
<sequence>MWQAMREQTAWPRELLRRGHHPGWRNRTLHLLAVPAGNRTPVLANAETYLDERSIDQRYRARFGNVHRSLFGGLRDWGPCHLTKENFCRRNCVRVTATRRKDTEEDTLSHGRTRHSAQTRNAVDVKGSFLGTHS</sequence>
<dbReference type="EMBL" id="ML976149">
    <property type="protein sequence ID" value="KAF1937218.1"/>
    <property type="molecule type" value="Genomic_DNA"/>
</dbReference>
<gene>
    <name evidence="2" type="ORF">EJ02DRAFT_63185</name>
</gene>
<dbReference type="AlphaFoldDB" id="A0A6A5SCH7"/>
<proteinExistence type="predicted"/>
<feature type="compositionally biased region" description="Basic and acidic residues" evidence="1">
    <location>
        <begin position="99"/>
        <end position="109"/>
    </location>
</feature>
<evidence type="ECO:0000313" key="2">
    <source>
        <dbReference type="EMBL" id="KAF1937218.1"/>
    </source>
</evidence>
<evidence type="ECO:0000313" key="3">
    <source>
        <dbReference type="Proteomes" id="UP000800038"/>
    </source>
</evidence>
<dbReference type="Proteomes" id="UP000800038">
    <property type="component" value="Unassembled WGS sequence"/>
</dbReference>
<accession>A0A6A5SCH7</accession>
<feature type="region of interest" description="Disordered" evidence="1">
    <location>
        <begin position="99"/>
        <end position="134"/>
    </location>
</feature>
<reference evidence="2" key="1">
    <citation type="journal article" date="2020" name="Stud. Mycol.">
        <title>101 Dothideomycetes genomes: a test case for predicting lifestyles and emergence of pathogens.</title>
        <authorList>
            <person name="Haridas S."/>
            <person name="Albert R."/>
            <person name="Binder M."/>
            <person name="Bloem J."/>
            <person name="Labutti K."/>
            <person name="Salamov A."/>
            <person name="Andreopoulos B."/>
            <person name="Baker S."/>
            <person name="Barry K."/>
            <person name="Bills G."/>
            <person name="Bluhm B."/>
            <person name="Cannon C."/>
            <person name="Castanera R."/>
            <person name="Culley D."/>
            <person name="Daum C."/>
            <person name="Ezra D."/>
            <person name="Gonzalez J."/>
            <person name="Henrissat B."/>
            <person name="Kuo A."/>
            <person name="Liang C."/>
            <person name="Lipzen A."/>
            <person name="Lutzoni F."/>
            <person name="Magnuson J."/>
            <person name="Mondo S."/>
            <person name="Nolan M."/>
            <person name="Ohm R."/>
            <person name="Pangilinan J."/>
            <person name="Park H.-J."/>
            <person name="Ramirez L."/>
            <person name="Alfaro M."/>
            <person name="Sun H."/>
            <person name="Tritt A."/>
            <person name="Yoshinaga Y."/>
            <person name="Zwiers L.-H."/>
            <person name="Turgeon B."/>
            <person name="Goodwin S."/>
            <person name="Spatafora J."/>
            <person name="Crous P."/>
            <person name="Grigoriev I."/>
        </authorList>
    </citation>
    <scope>NUCLEOTIDE SEQUENCE</scope>
    <source>
        <strain evidence="2">CBS 161.51</strain>
    </source>
</reference>
<keyword evidence="3" id="KW-1185">Reference proteome</keyword>